<dbReference type="Proteomes" id="UP000801864">
    <property type="component" value="Unassembled WGS sequence"/>
</dbReference>
<dbReference type="PANTHER" id="PTHR42087">
    <property type="entry name" value="ILP IS AN APOPTOSIS INHIBITOR"/>
    <property type="match status" value="1"/>
</dbReference>
<comment type="caution">
    <text evidence="2">The sequence shown here is derived from an EMBL/GenBank/DDBJ whole genome shotgun (WGS) entry which is preliminary data.</text>
</comment>
<evidence type="ECO:0008006" key="4">
    <source>
        <dbReference type="Google" id="ProtNLM"/>
    </source>
</evidence>
<dbReference type="PANTHER" id="PTHR42087:SF1">
    <property type="entry name" value="ILP IS AN APOPTOSIS INHIBITOR"/>
    <property type="match status" value="1"/>
</dbReference>
<organism evidence="2 3">
    <name type="scientific">Trichoderma lentiforme</name>
    <dbReference type="NCBI Taxonomy" id="1567552"/>
    <lineage>
        <taxon>Eukaryota</taxon>
        <taxon>Fungi</taxon>
        <taxon>Dikarya</taxon>
        <taxon>Ascomycota</taxon>
        <taxon>Pezizomycotina</taxon>
        <taxon>Sordariomycetes</taxon>
        <taxon>Hypocreomycetidae</taxon>
        <taxon>Hypocreales</taxon>
        <taxon>Hypocreaceae</taxon>
        <taxon>Trichoderma</taxon>
    </lineage>
</organism>
<evidence type="ECO:0000313" key="2">
    <source>
        <dbReference type="EMBL" id="KAF3055368.1"/>
    </source>
</evidence>
<dbReference type="AlphaFoldDB" id="A0A9P4X2V4"/>
<dbReference type="InterPro" id="IPR053267">
    <property type="entry name" value="Verrucosidin_biosynth-assoc"/>
</dbReference>
<name>A0A9P4X2V4_9HYPO</name>
<gene>
    <name evidence="2" type="ORF">CFAM422_013129</name>
</gene>
<dbReference type="EMBL" id="QLNT01000037">
    <property type="protein sequence ID" value="KAF3055368.1"/>
    <property type="molecule type" value="Genomic_DNA"/>
</dbReference>
<evidence type="ECO:0000256" key="1">
    <source>
        <dbReference type="SAM" id="MobiDB-lite"/>
    </source>
</evidence>
<accession>A0A9P4X2V4</accession>
<keyword evidence="3" id="KW-1185">Reference proteome</keyword>
<protein>
    <recommendedName>
        <fullName evidence="4">Ilp is an apoptosis inhibitor</fullName>
    </recommendedName>
</protein>
<evidence type="ECO:0000313" key="3">
    <source>
        <dbReference type="Proteomes" id="UP000801864"/>
    </source>
</evidence>
<reference evidence="2 3" key="1">
    <citation type="submission" date="2018-06" db="EMBL/GenBank/DDBJ databases">
        <title>Genome analysis of cellulolytic fungus Trichoderma lentiforme CFAM-422.</title>
        <authorList>
            <person name="Steindorff A.S."/>
            <person name="Formighieri E.F."/>
            <person name="Midorikawa G.E.O."/>
            <person name="Tamietti M.S."/>
            <person name="Ramos E.Z."/>
            <person name="Silva A.S."/>
            <person name="Bon E.P.S."/>
            <person name="Mendes T.D."/>
            <person name="Damaso M.C.T."/>
            <person name="Favaro L.C.L."/>
        </authorList>
    </citation>
    <scope>NUCLEOTIDE SEQUENCE [LARGE SCALE GENOMIC DNA]</scope>
    <source>
        <strain evidence="2 3">CFAM-422</strain>
    </source>
</reference>
<feature type="region of interest" description="Disordered" evidence="1">
    <location>
        <begin position="80"/>
        <end position="99"/>
    </location>
</feature>
<proteinExistence type="predicted"/>
<sequence>MAFHHLPHKISTWLRHDHDSRRKLMIPGQPFQEAQFDLFDWYPKYQSCLSFFLERGQHTNAVQAVAAIVNIRLPFQQSPAFPRHSPNSSSAPSHPSTNSDVSLVPYVRRLVATGFDTVAILHGFFGDGWDVGIGLIHENERRNYLFAAKSETWLRVKASYDLEDGQSVPFLRPLQGVTEKEIQAAEANWSEWLAMQDWMLGPRAPPDGPSQMHQNN</sequence>
<feature type="compositionally biased region" description="Low complexity" evidence="1">
    <location>
        <begin position="82"/>
        <end position="99"/>
    </location>
</feature>